<dbReference type="EMBL" id="BTGC01000008">
    <property type="protein sequence ID" value="GMM52045.1"/>
    <property type="molecule type" value="Genomic_DNA"/>
</dbReference>
<evidence type="ECO:0000259" key="3">
    <source>
        <dbReference type="Pfam" id="PF01182"/>
    </source>
</evidence>
<comment type="similarity">
    <text evidence="1 2">Belongs to the glucosamine/galactosamine-6-phosphate isomerase family. 6-phosphogluconolactonase subfamily.</text>
</comment>
<gene>
    <name evidence="4" type="ORF">DASB73_030080</name>
</gene>
<sequence length="246" mass="27133">MTSPRLIELDAKALPVDLGKFLIAAQKKALSTKEYFDIAISGGSQASTIADALLSHPEVKWNKWRVWLADERIVPLDHEDCNWFLFKKHVIDKLPADQHPTSFTLSQELLAQIDSVSSEQFANDYQQRLVSTLGETPELDVALLGMGPDGHTCSLFPGHKLLDITDPKILVASLDDSPKPPPRRITLTKPALALVHEIIFIATGASKSEAISRIFKENDHTLPTKQVIDIAKDQVVFLTDPAALGQ</sequence>
<comment type="caution">
    <text evidence="4">The sequence shown here is derived from an EMBL/GenBank/DDBJ whole genome shotgun (WGS) entry which is preliminary data.</text>
</comment>
<dbReference type="Gene3D" id="3.40.50.1360">
    <property type="match status" value="1"/>
</dbReference>
<dbReference type="GO" id="GO:0006098">
    <property type="term" value="P:pentose-phosphate shunt"/>
    <property type="evidence" value="ECO:0007669"/>
    <property type="project" value="InterPro"/>
</dbReference>
<dbReference type="GO" id="GO:0005975">
    <property type="term" value="P:carbohydrate metabolic process"/>
    <property type="evidence" value="ECO:0007669"/>
    <property type="project" value="InterPro"/>
</dbReference>
<proteinExistence type="inferred from homology"/>
<dbReference type="InterPro" id="IPR039104">
    <property type="entry name" value="6PGL"/>
</dbReference>
<dbReference type="SUPFAM" id="SSF100950">
    <property type="entry name" value="NagB/RpiA/CoA transferase-like"/>
    <property type="match status" value="1"/>
</dbReference>
<evidence type="ECO:0000313" key="4">
    <source>
        <dbReference type="EMBL" id="GMM52045.1"/>
    </source>
</evidence>
<dbReference type="AlphaFoldDB" id="A0AAV5RKH7"/>
<evidence type="ECO:0000256" key="2">
    <source>
        <dbReference type="RuleBase" id="RU365095"/>
    </source>
</evidence>
<feature type="domain" description="Glucosamine/galactosamine-6-phosphate isomerase" evidence="3">
    <location>
        <begin position="10"/>
        <end position="229"/>
    </location>
</feature>
<dbReference type="Pfam" id="PF01182">
    <property type="entry name" value="Glucosamine_iso"/>
    <property type="match status" value="1"/>
</dbReference>
<name>A0AAV5RKH7_STABA</name>
<dbReference type="InterPro" id="IPR005900">
    <property type="entry name" value="6-phosphogluconolactonase_DevB"/>
</dbReference>
<evidence type="ECO:0000313" key="5">
    <source>
        <dbReference type="Proteomes" id="UP001362899"/>
    </source>
</evidence>
<protein>
    <recommendedName>
        <fullName evidence="2">6-phosphogluconolactonase-like protein</fullName>
    </recommendedName>
</protein>
<dbReference type="InterPro" id="IPR037171">
    <property type="entry name" value="NagB/RpiA_transferase-like"/>
</dbReference>
<keyword evidence="5" id="KW-1185">Reference proteome</keyword>
<dbReference type="PANTHER" id="PTHR11054">
    <property type="entry name" value="6-PHOSPHOGLUCONOLACTONASE"/>
    <property type="match status" value="1"/>
</dbReference>
<organism evidence="4 5">
    <name type="scientific">Starmerella bacillaris</name>
    <name type="common">Yeast</name>
    <name type="synonym">Candida zemplinina</name>
    <dbReference type="NCBI Taxonomy" id="1247836"/>
    <lineage>
        <taxon>Eukaryota</taxon>
        <taxon>Fungi</taxon>
        <taxon>Dikarya</taxon>
        <taxon>Ascomycota</taxon>
        <taxon>Saccharomycotina</taxon>
        <taxon>Dipodascomycetes</taxon>
        <taxon>Dipodascales</taxon>
        <taxon>Trichomonascaceae</taxon>
        <taxon>Starmerella</taxon>
    </lineage>
</organism>
<accession>A0AAV5RKH7</accession>
<evidence type="ECO:0000256" key="1">
    <source>
        <dbReference type="ARBA" id="ARBA00010662"/>
    </source>
</evidence>
<dbReference type="GO" id="GO:0017057">
    <property type="term" value="F:6-phosphogluconolactonase activity"/>
    <property type="evidence" value="ECO:0007669"/>
    <property type="project" value="InterPro"/>
</dbReference>
<reference evidence="4 5" key="1">
    <citation type="journal article" date="2023" name="Elife">
        <title>Identification of key yeast species and microbe-microbe interactions impacting larval growth of Drosophila in the wild.</title>
        <authorList>
            <person name="Mure A."/>
            <person name="Sugiura Y."/>
            <person name="Maeda R."/>
            <person name="Honda K."/>
            <person name="Sakurai N."/>
            <person name="Takahashi Y."/>
            <person name="Watada M."/>
            <person name="Katoh T."/>
            <person name="Gotoh A."/>
            <person name="Gotoh Y."/>
            <person name="Taniguchi I."/>
            <person name="Nakamura K."/>
            <person name="Hayashi T."/>
            <person name="Katayama T."/>
            <person name="Uemura T."/>
            <person name="Hattori Y."/>
        </authorList>
    </citation>
    <scope>NUCLEOTIDE SEQUENCE [LARGE SCALE GENOMIC DNA]</scope>
    <source>
        <strain evidence="4 5">SB-73</strain>
    </source>
</reference>
<dbReference type="CDD" id="cd01400">
    <property type="entry name" value="6PGL"/>
    <property type="match status" value="1"/>
</dbReference>
<dbReference type="PANTHER" id="PTHR11054:SF0">
    <property type="entry name" value="6-PHOSPHOGLUCONOLACTONASE"/>
    <property type="match status" value="1"/>
</dbReference>
<dbReference type="NCBIfam" id="TIGR01198">
    <property type="entry name" value="pgl"/>
    <property type="match status" value="1"/>
</dbReference>
<dbReference type="Proteomes" id="UP001362899">
    <property type="component" value="Unassembled WGS sequence"/>
</dbReference>
<dbReference type="InterPro" id="IPR006148">
    <property type="entry name" value="Glc/Gal-6P_isomerase"/>
</dbReference>